<sequence length="59" mass="6537">MEHVCPIDKNTDAINVPDSLYVVNILSYHTNILKKSNTNQLVHIAATKSSSNFALTQSH</sequence>
<accession>A0A075ASN3</accession>
<name>A0A075ASN3_ROZAC</name>
<evidence type="ECO:0000313" key="2">
    <source>
        <dbReference type="Proteomes" id="UP000030755"/>
    </source>
</evidence>
<keyword evidence="2" id="KW-1185">Reference proteome</keyword>
<protein>
    <submittedName>
        <fullName evidence="1">Uncharacterized protein</fullName>
    </submittedName>
</protein>
<dbReference type="Proteomes" id="UP000030755">
    <property type="component" value="Unassembled WGS sequence"/>
</dbReference>
<dbReference type="EMBL" id="KE561209">
    <property type="protein sequence ID" value="EPZ31543.1"/>
    <property type="molecule type" value="Genomic_DNA"/>
</dbReference>
<dbReference type="HOGENOM" id="CLU_2962162_0_0_1"/>
<gene>
    <name evidence="1" type="ORF">O9G_000019</name>
</gene>
<organism evidence="1 2">
    <name type="scientific">Rozella allomycis (strain CSF55)</name>
    <dbReference type="NCBI Taxonomy" id="988480"/>
    <lineage>
        <taxon>Eukaryota</taxon>
        <taxon>Fungi</taxon>
        <taxon>Fungi incertae sedis</taxon>
        <taxon>Cryptomycota</taxon>
        <taxon>Cryptomycota incertae sedis</taxon>
        <taxon>Rozella</taxon>
    </lineage>
</organism>
<reference evidence="1 2" key="1">
    <citation type="journal article" date="2013" name="Curr. Biol.">
        <title>Shared signatures of parasitism and phylogenomics unite Cryptomycota and microsporidia.</title>
        <authorList>
            <person name="James T.Y."/>
            <person name="Pelin A."/>
            <person name="Bonen L."/>
            <person name="Ahrendt S."/>
            <person name="Sain D."/>
            <person name="Corradi N."/>
            <person name="Stajich J.E."/>
        </authorList>
    </citation>
    <scope>NUCLEOTIDE SEQUENCE [LARGE SCALE GENOMIC DNA]</scope>
    <source>
        <strain evidence="1 2">CSF55</strain>
    </source>
</reference>
<proteinExistence type="predicted"/>
<evidence type="ECO:0000313" key="1">
    <source>
        <dbReference type="EMBL" id="EPZ31543.1"/>
    </source>
</evidence>
<dbReference type="AlphaFoldDB" id="A0A075ASN3"/>